<dbReference type="Proteomes" id="UP000183567">
    <property type="component" value="Unassembled WGS sequence"/>
</dbReference>
<sequence>MAPSTSASPLD</sequence>
<proteinExistence type="predicted"/>
<reference evidence="1 2" key="1">
    <citation type="submission" date="2016-03" db="EMBL/GenBank/DDBJ databases">
        <title>Comparative genomics of the ectomycorrhizal sister species Rhizopogon vinicolor and Rhizopogon vesiculosus (Basidiomycota: Boletales) reveals a divergence of the mating type B locus.</title>
        <authorList>
            <person name="Mujic A.B."/>
            <person name="Kuo A."/>
            <person name="Tritt A."/>
            <person name="Lipzen A."/>
            <person name="Chen C."/>
            <person name="Johnson J."/>
            <person name="Sharma A."/>
            <person name="Barry K."/>
            <person name="Grigoriev I.V."/>
            <person name="Spatafora J.W."/>
        </authorList>
    </citation>
    <scope>NUCLEOTIDE SEQUENCE [LARGE SCALE GENOMIC DNA]</scope>
    <source>
        <strain evidence="1 2">AM-OR11-056</strain>
    </source>
</reference>
<protein>
    <submittedName>
        <fullName evidence="1">Uncharacterized protein</fullName>
    </submittedName>
</protein>
<name>A0A1J8PPN9_9AGAM</name>
<comment type="caution">
    <text evidence="1">The sequence shown here is derived from an EMBL/GenBank/DDBJ whole genome shotgun (WGS) entry which is preliminary data.</text>
</comment>
<gene>
    <name evidence="1" type="ORF">AZE42_13870</name>
</gene>
<evidence type="ECO:0000313" key="2">
    <source>
        <dbReference type="Proteomes" id="UP000183567"/>
    </source>
</evidence>
<organism evidence="1 2">
    <name type="scientific">Rhizopogon vesiculosus</name>
    <dbReference type="NCBI Taxonomy" id="180088"/>
    <lineage>
        <taxon>Eukaryota</taxon>
        <taxon>Fungi</taxon>
        <taxon>Dikarya</taxon>
        <taxon>Basidiomycota</taxon>
        <taxon>Agaricomycotina</taxon>
        <taxon>Agaricomycetes</taxon>
        <taxon>Agaricomycetidae</taxon>
        <taxon>Boletales</taxon>
        <taxon>Suillineae</taxon>
        <taxon>Rhizopogonaceae</taxon>
        <taxon>Rhizopogon</taxon>
    </lineage>
</organism>
<accession>A0A1J8PPN9</accession>
<dbReference type="EMBL" id="LVVM01005801">
    <property type="protein sequence ID" value="OJA09771.1"/>
    <property type="molecule type" value="Genomic_DNA"/>
</dbReference>
<evidence type="ECO:0000313" key="1">
    <source>
        <dbReference type="EMBL" id="OJA09771.1"/>
    </source>
</evidence>
<keyword evidence="2" id="KW-1185">Reference proteome</keyword>
<feature type="non-terminal residue" evidence="1">
    <location>
        <position position="11"/>
    </location>
</feature>